<dbReference type="AlphaFoldDB" id="X7ZD48"/>
<name>X7ZD48_MYCXE</name>
<evidence type="ECO:0000256" key="1">
    <source>
        <dbReference type="SAM" id="MobiDB-lite"/>
    </source>
</evidence>
<gene>
    <name evidence="2" type="ORF">I553_3635</name>
</gene>
<sequence length="113" mass="12676">MVTGAGRHRGRHRRRFAAEGARIVVAEIDAAAGQAVARDIGGFSSAPMSPTVRRSKTRCRQRFPNTGRSTSSSTTCGWRQDRPRREQDRRAAGTRHRGRLLRPYWAMRAAFPT</sequence>
<feature type="compositionally biased region" description="Basic and acidic residues" evidence="1">
    <location>
        <begin position="79"/>
        <end position="91"/>
    </location>
</feature>
<accession>X7ZD48</accession>
<protein>
    <submittedName>
        <fullName evidence="2">Uncharacterized protein</fullName>
    </submittedName>
</protein>
<reference evidence="2" key="1">
    <citation type="submission" date="2014-01" db="EMBL/GenBank/DDBJ databases">
        <authorList>
            <person name="Brown-Elliot B."/>
            <person name="Wallace R."/>
            <person name="Lenaerts A."/>
            <person name="Ordway D."/>
            <person name="DeGroote M.A."/>
            <person name="Parker T."/>
            <person name="Sizemore C."/>
            <person name="Tallon L.J."/>
            <person name="Sadzewicz L.K."/>
            <person name="Sengamalay N."/>
            <person name="Fraser C.M."/>
            <person name="Hine E."/>
            <person name="Shefchek K.A."/>
            <person name="Das S.P."/>
            <person name="Tettelin H."/>
        </authorList>
    </citation>
    <scope>NUCLEOTIDE SEQUENCE [LARGE SCALE GENOMIC DNA]</scope>
    <source>
        <strain evidence="2">4042</strain>
    </source>
</reference>
<comment type="caution">
    <text evidence="2">The sequence shown here is derived from an EMBL/GenBank/DDBJ whole genome shotgun (WGS) entry which is preliminary data.</text>
</comment>
<dbReference type="EMBL" id="JAOB01000079">
    <property type="protein sequence ID" value="EUA16658.1"/>
    <property type="molecule type" value="Genomic_DNA"/>
</dbReference>
<feature type="region of interest" description="Disordered" evidence="1">
    <location>
        <begin position="41"/>
        <end position="98"/>
    </location>
</feature>
<evidence type="ECO:0000313" key="2">
    <source>
        <dbReference type="EMBL" id="EUA16658.1"/>
    </source>
</evidence>
<proteinExistence type="predicted"/>
<organism evidence="2">
    <name type="scientific">Mycobacterium xenopi 4042</name>
    <dbReference type="NCBI Taxonomy" id="1299334"/>
    <lineage>
        <taxon>Bacteria</taxon>
        <taxon>Bacillati</taxon>
        <taxon>Actinomycetota</taxon>
        <taxon>Actinomycetes</taxon>
        <taxon>Mycobacteriales</taxon>
        <taxon>Mycobacteriaceae</taxon>
        <taxon>Mycobacterium</taxon>
    </lineage>
</organism>